<dbReference type="Proteomes" id="UP000000852">
    <property type="component" value="Chromosome"/>
</dbReference>
<dbReference type="RefSeq" id="WP_015808955.1">
    <property type="nucleotide sequence ID" value="NC_013061.1"/>
</dbReference>
<accession>C6Y3C1</accession>
<evidence type="ECO:0000313" key="2">
    <source>
        <dbReference type="Proteomes" id="UP000000852"/>
    </source>
</evidence>
<proteinExistence type="predicted"/>
<name>C6Y3C1_PEDHD</name>
<dbReference type="KEGG" id="phe:Phep_3151"/>
<dbReference type="InterPro" id="IPR046233">
    <property type="entry name" value="DUF6266"/>
</dbReference>
<organism evidence="1 2">
    <name type="scientific">Pedobacter heparinus (strain ATCC 13125 / DSM 2366 / CIP 104194 / JCM 7457 / NBRC 12017 / NCIMB 9290 / NRRL B-14731 / HIM 762-3)</name>
    <dbReference type="NCBI Taxonomy" id="485917"/>
    <lineage>
        <taxon>Bacteria</taxon>
        <taxon>Pseudomonadati</taxon>
        <taxon>Bacteroidota</taxon>
        <taxon>Sphingobacteriia</taxon>
        <taxon>Sphingobacteriales</taxon>
        <taxon>Sphingobacteriaceae</taxon>
        <taxon>Pedobacter</taxon>
    </lineage>
</organism>
<dbReference type="EMBL" id="CP001681">
    <property type="protein sequence ID" value="ACU05346.1"/>
    <property type="molecule type" value="Genomic_DNA"/>
</dbReference>
<dbReference type="OrthoDB" id="767088at2"/>
<keyword evidence="2" id="KW-1185">Reference proteome</keyword>
<sequence length="221" mass="24159">MAYYAINHRIQIWGAFGGFQKKTGALVGHYVNGQNVITAIPHPSQNPPTIPQLNARAKFKTVIDFQRRLTPLIRIGYQNAHKEKQTAFNAAFVDNYAKAVTGVAPNYTIDYEKFAYSKGQLSKAYDAEILTAVAATIQYSWLATLATGIGGPTDMATLMVYNPLKDQFVVLTNAAARSALTYSLLVPGDFSGDDVHCWISFVAANGKMASDSFYVGEFTVV</sequence>
<dbReference type="HOGENOM" id="CLU_064277_0_1_10"/>
<reference evidence="1 2" key="1">
    <citation type="journal article" date="2009" name="Stand. Genomic Sci.">
        <title>Complete genome sequence of Pedobacter heparinus type strain (HIM 762-3).</title>
        <authorList>
            <person name="Han C."/>
            <person name="Spring S."/>
            <person name="Lapidus A."/>
            <person name="Del Rio T.G."/>
            <person name="Tice H."/>
            <person name="Copeland A."/>
            <person name="Cheng J.F."/>
            <person name="Lucas S."/>
            <person name="Chen F."/>
            <person name="Nolan M."/>
            <person name="Bruce D."/>
            <person name="Goodwin L."/>
            <person name="Pitluck S."/>
            <person name="Ivanova N."/>
            <person name="Mavromatis K."/>
            <person name="Mikhailova N."/>
            <person name="Pati A."/>
            <person name="Chen A."/>
            <person name="Palaniappan K."/>
            <person name="Land M."/>
            <person name="Hauser L."/>
            <person name="Chang Y.J."/>
            <person name="Jeffries C.C."/>
            <person name="Saunders E."/>
            <person name="Chertkov O."/>
            <person name="Brettin T."/>
            <person name="Goker M."/>
            <person name="Rohde M."/>
            <person name="Bristow J."/>
            <person name="Eisen J.A."/>
            <person name="Markowitz V."/>
            <person name="Hugenholtz P."/>
            <person name="Kyrpides N.C."/>
            <person name="Klenk H.P."/>
            <person name="Detter J.C."/>
        </authorList>
    </citation>
    <scope>NUCLEOTIDE SEQUENCE [LARGE SCALE GENOMIC DNA]</scope>
    <source>
        <strain evidence="2">ATCC 13125 / DSM 2366 / CIP 104194 / JCM 7457 / NBRC 12017 / NCIMB 9290 / NRRL B-14731 / HIM 762-3</strain>
    </source>
</reference>
<protein>
    <submittedName>
        <fullName evidence="1">Uncharacterized protein</fullName>
    </submittedName>
</protein>
<evidence type="ECO:0000313" key="1">
    <source>
        <dbReference type="EMBL" id="ACU05346.1"/>
    </source>
</evidence>
<dbReference type="STRING" id="485917.Phep_3151"/>
<dbReference type="Pfam" id="PF19781">
    <property type="entry name" value="DUF6266"/>
    <property type="match status" value="1"/>
</dbReference>
<dbReference type="AlphaFoldDB" id="C6Y3C1"/>
<gene>
    <name evidence="1" type="ordered locus">Phep_3151</name>
</gene>